<feature type="region of interest" description="Disordered" evidence="2">
    <location>
        <begin position="425"/>
        <end position="493"/>
    </location>
</feature>
<evidence type="ECO:0000256" key="2">
    <source>
        <dbReference type="SAM" id="MobiDB-lite"/>
    </source>
</evidence>
<accession>A0A2R5G8R7</accession>
<evidence type="ECO:0000313" key="4">
    <source>
        <dbReference type="Proteomes" id="UP000241890"/>
    </source>
</evidence>
<keyword evidence="1" id="KW-0040">ANK repeat</keyword>
<dbReference type="InParanoid" id="A0A2R5G8R7"/>
<feature type="region of interest" description="Disordered" evidence="2">
    <location>
        <begin position="344"/>
        <end position="366"/>
    </location>
</feature>
<organism evidence="3 4">
    <name type="scientific">Hondaea fermentalgiana</name>
    <dbReference type="NCBI Taxonomy" id="2315210"/>
    <lineage>
        <taxon>Eukaryota</taxon>
        <taxon>Sar</taxon>
        <taxon>Stramenopiles</taxon>
        <taxon>Bigyra</taxon>
        <taxon>Labyrinthulomycetes</taxon>
        <taxon>Thraustochytrida</taxon>
        <taxon>Thraustochytriidae</taxon>
        <taxon>Hondaea</taxon>
    </lineage>
</organism>
<dbReference type="Gene3D" id="1.25.40.20">
    <property type="entry name" value="Ankyrin repeat-containing domain"/>
    <property type="match status" value="1"/>
</dbReference>
<dbReference type="PROSITE" id="PS50088">
    <property type="entry name" value="ANK_REPEAT"/>
    <property type="match status" value="1"/>
</dbReference>
<dbReference type="Proteomes" id="UP000241890">
    <property type="component" value="Unassembled WGS sequence"/>
</dbReference>
<protein>
    <submittedName>
        <fullName evidence="3">Ankyrin repeat and EF-hand domain-containing protein 1</fullName>
    </submittedName>
</protein>
<name>A0A2R5G8R7_9STRA</name>
<dbReference type="InterPro" id="IPR036770">
    <property type="entry name" value="Ankyrin_rpt-contain_sf"/>
</dbReference>
<dbReference type="SUPFAM" id="SSF48403">
    <property type="entry name" value="Ankyrin repeat"/>
    <property type="match status" value="1"/>
</dbReference>
<feature type="compositionally biased region" description="Low complexity" evidence="2">
    <location>
        <begin position="471"/>
        <end position="485"/>
    </location>
</feature>
<reference evidence="3 4" key="1">
    <citation type="submission" date="2017-12" db="EMBL/GenBank/DDBJ databases">
        <title>Sequencing, de novo assembly and annotation of complete genome of a new Thraustochytrid species, strain FCC1311.</title>
        <authorList>
            <person name="Sedici K."/>
            <person name="Godart F."/>
            <person name="Aiese Cigliano R."/>
            <person name="Sanseverino W."/>
            <person name="Barakat M."/>
            <person name="Ortet P."/>
            <person name="Marechal E."/>
            <person name="Cagnac O."/>
            <person name="Amato A."/>
        </authorList>
    </citation>
    <scope>NUCLEOTIDE SEQUENCE [LARGE SCALE GENOMIC DNA]</scope>
</reference>
<evidence type="ECO:0000313" key="3">
    <source>
        <dbReference type="EMBL" id="GBG26178.1"/>
    </source>
</evidence>
<evidence type="ECO:0000256" key="1">
    <source>
        <dbReference type="PROSITE-ProRule" id="PRU00023"/>
    </source>
</evidence>
<dbReference type="InterPro" id="IPR002110">
    <property type="entry name" value="Ankyrin_rpt"/>
</dbReference>
<dbReference type="EMBL" id="BEYU01000019">
    <property type="protein sequence ID" value="GBG26178.1"/>
    <property type="molecule type" value="Genomic_DNA"/>
</dbReference>
<feature type="compositionally biased region" description="Polar residues" evidence="2">
    <location>
        <begin position="37"/>
        <end position="52"/>
    </location>
</feature>
<feature type="region of interest" description="Disordered" evidence="2">
    <location>
        <begin position="1"/>
        <end position="77"/>
    </location>
</feature>
<keyword evidence="4" id="KW-1185">Reference proteome</keyword>
<feature type="compositionally biased region" description="Acidic residues" evidence="2">
    <location>
        <begin position="425"/>
        <end position="434"/>
    </location>
</feature>
<feature type="region of interest" description="Disordered" evidence="2">
    <location>
        <begin position="128"/>
        <end position="156"/>
    </location>
</feature>
<gene>
    <name evidence="3" type="ORF">FCC1311_023992</name>
</gene>
<feature type="compositionally biased region" description="Gly residues" evidence="2">
    <location>
        <begin position="16"/>
        <end position="27"/>
    </location>
</feature>
<proteinExistence type="predicted"/>
<feature type="compositionally biased region" description="Acidic residues" evidence="2">
    <location>
        <begin position="442"/>
        <end position="468"/>
    </location>
</feature>
<sequence>MASMTTASSAHAADDGGSGAAPKGSGGIDAAPVDAKGTSTTAHLTPSGSQPRASTDSSSGAGVGATASSSSPSVSEGRFGRVVVRVKRKRHEIDEAPARILLPQKRVRAEDELASSLQALGVNKDSASATGAQAATHDGSNGGISSSSSSSAMKTDRGRKRAFMCELVPDADVRHAHQGYGSGSAAHQANNSRQHQVKRLKYVDLELSEKGLRPCVGRQRRHDDELDFYLWHAASSGDLGLVNTVIEQPSRDINFQRPADGLSALMIACMYADTENVAKYLALGADPSLVDSQGRNAAAHLDESDPANRLPDLKEELFRMLGETEYVYDTYVVRQEVEWDCLDESTNQDGDREMSNSSTPRTDVWRDSGVLNPWGEAVPVADQALDMLDLFGPSGGDQAIFDKLHGDGDDAGPNLTFSPAASEAAESELDDSDNELYRFNDYPEDEAEDEGLVADADDDDDDNDDDDNTFAGAGSDADAASSGSDLDVDSDSG</sequence>
<feature type="compositionally biased region" description="Low complexity" evidence="2">
    <location>
        <begin position="53"/>
        <end position="77"/>
    </location>
</feature>
<comment type="caution">
    <text evidence="3">The sequence shown here is derived from an EMBL/GenBank/DDBJ whole genome shotgun (WGS) entry which is preliminary data.</text>
</comment>
<feature type="repeat" description="ANK" evidence="1">
    <location>
        <begin position="260"/>
        <end position="292"/>
    </location>
</feature>
<dbReference type="AlphaFoldDB" id="A0A2R5G8R7"/>